<evidence type="ECO:0000313" key="2">
    <source>
        <dbReference type="EMBL" id="MPL75916.1"/>
    </source>
</evidence>
<dbReference type="Gene3D" id="2.60.120.10">
    <property type="entry name" value="Jelly Rolls"/>
    <property type="match status" value="1"/>
</dbReference>
<organism evidence="2">
    <name type="scientific">bioreactor metagenome</name>
    <dbReference type="NCBI Taxonomy" id="1076179"/>
    <lineage>
        <taxon>unclassified sequences</taxon>
        <taxon>metagenomes</taxon>
        <taxon>ecological metagenomes</taxon>
    </lineage>
</organism>
<dbReference type="AlphaFoldDB" id="A0A644UAB6"/>
<feature type="domain" description="Cupin type-2" evidence="1">
    <location>
        <begin position="31"/>
        <end position="100"/>
    </location>
</feature>
<dbReference type="InterPro" id="IPR013096">
    <property type="entry name" value="Cupin_2"/>
</dbReference>
<evidence type="ECO:0000259" key="1">
    <source>
        <dbReference type="Pfam" id="PF07883"/>
    </source>
</evidence>
<dbReference type="InterPro" id="IPR011051">
    <property type="entry name" value="RmlC_Cupin_sf"/>
</dbReference>
<comment type="caution">
    <text evidence="2">The sequence shown here is derived from an EMBL/GenBank/DDBJ whole genome shotgun (WGS) entry which is preliminary data.</text>
</comment>
<name>A0A644UAB6_9ZZZZ</name>
<sequence>MSYITNIEKDTLENSNFRKVLFTAKHMQLVVMSIPVGGDIGMETHGDVDQFIRVEKGKAKSILNGVETELEDDFSVIVPAGTEHNIVNIGDEDLKVYTIYARPEHKKGTIHTTKEDAMANEEHFDGATDVE</sequence>
<dbReference type="PANTHER" id="PTHR43346">
    <property type="entry name" value="LIGAND BINDING DOMAIN PROTEIN, PUTATIVE (AFU_ORTHOLOGUE AFUA_6G14370)-RELATED"/>
    <property type="match status" value="1"/>
</dbReference>
<dbReference type="SUPFAM" id="SSF51182">
    <property type="entry name" value="RmlC-like cupins"/>
    <property type="match status" value="1"/>
</dbReference>
<accession>A0A644UAB6</accession>
<dbReference type="InterPro" id="IPR052538">
    <property type="entry name" value="Flavonoid_dioxygenase-like"/>
</dbReference>
<dbReference type="InterPro" id="IPR014710">
    <property type="entry name" value="RmlC-like_jellyroll"/>
</dbReference>
<dbReference type="EMBL" id="VSSQ01000092">
    <property type="protein sequence ID" value="MPL75916.1"/>
    <property type="molecule type" value="Genomic_DNA"/>
</dbReference>
<dbReference type="CDD" id="cd02223">
    <property type="entry name" value="cupin_Bh2720-like"/>
    <property type="match status" value="1"/>
</dbReference>
<proteinExistence type="predicted"/>
<dbReference type="PANTHER" id="PTHR43346:SF1">
    <property type="entry name" value="QUERCETIN 2,3-DIOXYGENASE-RELATED"/>
    <property type="match status" value="1"/>
</dbReference>
<dbReference type="Pfam" id="PF07883">
    <property type="entry name" value="Cupin_2"/>
    <property type="match status" value="1"/>
</dbReference>
<protein>
    <recommendedName>
        <fullName evidence="1">Cupin type-2 domain-containing protein</fullName>
    </recommendedName>
</protein>
<reference evidence="2" key="1">
    <citation type="submission" date="2019-08" db="EMBL/GenBank/DDBJ databases">
        <authorList>
            <person name="Kucharzyk K."/>
            <person name="Murdoch R.W."/>
            <person name="Higgins S."/>
            <person name="Loffler F."/>
        </authorList>
    </citation>
    <scope>NUCLEOTIDE SEQUENCE</scope>
</reference>
<gene>
    <name evidence="2" type="ORF">SDC9_21759</name>
</gene>